<dbReference type="RefSeq" id="WP_006573676.1">
    <property type="nucleotide sequence ID" value="NZ_AAXG02000028.1"/>
</dbReference>
<evidence type="ECO:0000313" key="2">
    <source>
        <dbReference type="EMBL" id="EDM99239.1"/>
    </source>
</evidence>
<feature type="transmembrane region" description="Helical" evidence="1">
    <location>
        <begin position="12"/>
        <end position="32"/>
    </location>
</feature>
<dbReference type="STRING" id="411467.BACCAP_03168"/>
<keyword evidence="1" id="KW-1133">Transmembrane helix</keyword>
<dbReference type="EMBL" id="AAXG02000028">
    <property type="protein sequence ID" value="EDM99239.1"/>
    <property type="molecule type" value="Genomic_DNA"/>
</dbReference>
<proteinExistence type="predicted"/>
<name>A6NY69_9FIRM</name>
<dbReference type="eggNOG" id="ENOG5032865">
    <property type="taxonomic scope" value="Bacteria"/>
</dbReference>
<sequence>MGDDLSTGAKIGIGLVILCFLIAIVLSLLMVVKNITNSGANQLESGLGQMMATTYDDYDQKVVTGTKVTSAIKLFSGEPVGIVVITGLCKDNNINGGYCYGALIQGYTQEGTNGNISYKNSTAPTRNTGDTFFTMSPVSPVQYNLNTKPLSVSGSAQYVRDNGKFLAELIKDSTGTIIGICFTQQSV</sequence>
<keyword evidence="3" id="KW-1185">Reference proteome</keyword>
<keyword evidence="1" id="KW-0812">Transmembrane</keyword>
<protein>
    <submittedName>
        <fullName evidence="2">Uncharacterized protein</fullName>
    </submittedName>
</protein>
<keyword evidence="1" id="KW-0472">Membrane</keyword>
<dbReference type="Proteomes" id="UP000003639">
    <property type="component" value="Unassembled WGS sequence"/>
</dbReference>
<reference evidence="2 3" key="1">
    <citation type="submission" date="2007-04" db="EMBL/GenBank/DDBJ databases">
        <authorList>
            <person name="Fulton L."/>
            <person name="Clifton S."/>
            <person name="Fulton B."/>
            <person name="Xu J."/>
            <person name="Minx P."/>
            <person name="Pepin K.H."/>
            <person name="Johnson M."/>
            <person name="Thiruvilangam P."/>
            <person name="Bhonagiri V."/>
            <person name="Nash W.E."/>
            <person name="Mardis E.R."/>
            <person name="Wilson R.K."/>
        </authorList>
    </citation>
    <scope>NUCLEOTIDE SEQUENCE [LARGE SCALE GENOMIC DNA]</scope>
    <source>
        <strain evidence="2 3">ATCC 29799</strain>
    </source>
</reference>
<accession>A6NY69</accession>
<reference evidence="2 3" key="2">
    <citation type="submission" date="2007-06" db="EMBL/GenBank/DDBJ databases">
        <title>Draft genome sequence of Pseudoflavonifractor capillosus ATCC 29799.</title>
        <authorList>
            <person name="Sudarsanam P."/>
            <person name="Ley R."/>
            <person name="Guruge J."/>
            <person name="Turnbaugh P.J."/>
            <person name="Mahowald M."/>
            <person name="Liep D."/>
            <person name="Gordon J."/>
        </authorList>
    </citation>
    <scope>NUCLEOTIDE SEQUENCE [LARGE SCALE GENOMIC DNA]</scope>
    <source>
        <strain evidence="2 3">ATCC 29799</strain>
    </source>
</reference>
<dbReference type="OrthoDB" id="2081843at2"/>
<comment type="caution">
    <text evidence="2">The sequence shown here is derived from an EMBL/GenBank/DDBJ whole genome shotgun (WGS) entry which is preliminary data.</text>
</comment>
<dbReference type="AlphaFoldDB" id="A6NY69"/>
<evidence type="ECO:0000256" key="1">
    <source>
        <dbReference type="SAM" id="Phobius"/>
    </source>
</evidence>
<organism evidence="2 3">
    <name type="scientific">Pseudoflavonifractor capillosus ATCC 29799</name>
    <dbReference type="NCBI Taxonomy" id="411467"/>
    <lineage>
        <taxon>Bacteria</taxon>
        <taxon>Bacillati</taxon>
        <taxon>Bacillota</taxon>
        <taxon>Clostridia</taxon>
        <taxon>Eubacteriales</taxon>
        <taxon>Oscillospiraceae</taxon>
        <taxon>Pseudoflavonifractor</taxon>
    </lineage>
</organism>
<gene>
    <name evidence="2" type="ORF">BACCAP_03168</name>
</gene>
<evidence type="ECO:0000313" key="3">
    <source>
        <dbReference type="Proteomes" id="UP000003639"/>
    </source>
</evidence>